<dbReference type="InterPro" id="IPR025637">
    <property type="entry name" value="DUF4333"/>
</dbReference>
<dbReference type="Proteomes" id="UP000658656">
    <property type="component" value="Unassembled WGS sequence"/>
</dbReference>
<comment type="caution">
    <text evidence="2">The sequence shown here is derived from an EMBL/GenBank/DDBJ whole genome shotgun (WGS) entry which is preliminary data.</text>
</comment>
<organism evidence="2 3">
    <name type="scientific">Amycolatopsis bartoniae</name>
    <dbReference type="NCBI Taxonomy" id="941986"/>
    <lineage>
        <taxon>Bacteria</taxon>
        <taxon>Bacillati</taxon>
        <taxon>Actinomycetota</taxon>
        <taxon>Actinomycetes</taxon>
        <taxon>Pseudonocardiales</taxon>
        <taxon>Pseudonocardiaceae</taxon>
        <taxon>Amycolatopsis</taxon>
    </lineage>
</organism>
<reference evidence="2" key="1">
    <citation type="journal article" date="2014" name="Int. J. Syst. Evol. Microbiol.">
        <title>Complete genome sequence of Corynebacterium casei LMG S-19264T (=DSM 44701T), isolated from a smear-ripened cheese.</title>
        <authorList>
            <consortium name="US DOE Joint Genome Institute (JGI-PGF)"/>
            <person name="Walter F."/>
            <person name="Albersmeier A."/>
            <person name="Kalinowski J."/>
            <person name="Ruckert C."/>
        </authorList>
    </citation>
    <scope>NUCLEOTIDE SEQUENCE</scope>
    <source>
        <strain evidence="2">CGMCC 4.7679</strain>
    </source>
</reference>
<sequence length="93" mass="9494">MPSSSGSSASSSSAVTLPSASRVFDETALENGVRQVLSQSYGLADVTEVRCPAGQAVQVGISFECAVTVAGAQRSVTLRVQTPDGTYQVSAPK</sequence>
<protein>
    <recommendedName>
        <fullName evidence="1">DUF4333 domain-containing protein</fullName>
    </recommendedName>
</protein>
<gene>
    <name evidence="2" type="ORF">GCM10017566_26360</name>
</gene>
<feature type="domain" description="DUF4333" evidence="1">
    <location>
        <begin position="17"/>
        <end position="85"/>
    </location>
</feature>
<proteinExistence type="predicted"/>
<reference evidence="2" key="2">
    <citation type="submission" date="2020-09" db="EMBL/GenBank/DDBJ databases">
        <authorList>
            <person name="Sun Q."/>
            <person name="Zhou Y."/>
        </authorList>
    </citation>
    <scope>NUCLEOTIDE SEQUENCE</scope>
    <source>
        <strain evidence="2">CGMCC 4.7679</strain>
    </source>
</reference>
<name>A0A8H9IZP6_9PSEU</name>
<evidence type="ECO:0000259" key="1">
    <source>
        <dbReference type="Pfam" id="PF14230"/>
    </source>
</evidence>
<accession>A0A8H9IZP6</accession>
<evidence type="ECO:0000313" key="3">
    <source>
        <dbReference type="Proteomes" id="UP000658656"/>
    </source>
</evidence>
<dbReference type="AlphaFoldDB" id="A0A8H9IZP6"/>
<keyword evidence="3" id="KW-1185">Reference proteome</keyword>
<evidence type="ECO:0000313" key="2">
    <source>
        <dbReference type="EMBL" id="GHF51838.1"/>
    </source>
</evidence>
<dbReference type="Pfam" id="PF14230">
    <property type="entry name" value="DUF4333"/>
    <property type="match status" value="1"/>
</dbReference>
<dbReference type="EMBL" id="BNAV01000003">
    <property type="protein sequence ID" value="GHF51838.1"/>
    <property type="molecule type" value="Genomic_DNA"/>
</dbReference>